<dbReference type="STRING" id="1254432.SCE1572_47395"/>
<dbReference type="EMBL" id="CP003969">
    <property type="protein sequence ID" value="AGP41453.1"/>
    <property type="molecule type" value="Genomic_DNA"/>
</dbReference>
<dbReference type="Proteomes" id="UP000014803">
    <property type="component" value="Chromosome"/>
</dbReference>
<proteinExistence type="predicted"/>
<feature type="compositionally biased region" description="Basic and acidic residues" evidence="1">
    <location>
        <begin position="9"/>
        <end position="22"/>
    </location>
</feature>
<protein>
    <submittedName>
        <fullName evidence="2">Uncharacterized protein</fullName>
    </submittedName>
</protein>
<evidence type="ECO:0000256" key="1">
    <source>
        <dbReference type="SAM" id="MobiDB-lite"/>
    </source>
</evidence>
<dbReference type="KEGG" id="scu:SCE1572_47395"/>
<reference evidence="2 3" key="1">
    <citation type="journal article" date="2013" name="Sci. Rep.">
        <title>Extraordinary expansion of a Sorangium cellulosum genome from an alkaline milieu.</title>
        <authorList>
            <person name="Han K."/>
            <person name="Li Z.F."/>
            <person name="Peng R."/>
            <person name="Zhu L.P."/>
            <person name="Zhou T."/>
            <person name="Wang L.G."/>
            <person name="Li S.G."/>
            <person name="Zhang X.B."/>
            <person name="Hu W."/>
            <person name="Wu Z.H."/>
            <person name="Qin N."/>
            <person name="Li Y.Z."/>
        </authorList>
    </citation>
    <scope>NUCLEOTIDE SEQUENCE [LARGE SCALE GENOMIC DNA]</scope>
    <source>
        <strain evidence="2 3">So0157-2</strain>
    </source>
</reference>
<sequence>MPRSALARGVDRSIDRSSDRPIGDPSATHRPTYARARACASAPAARDGVRVMRSLRARRAPGMLRANAADRTGKAPRWRFIFP</sequence>
<dbReference type="HOGENOM" id="CLU_2540823_0_0_7"/>
<dbReference type="AlphaFoldDB" id="S4YF01"/>
<organism evidence="2 3">
    <name type="scientific">Sorangium cellulosum So0157-2</name>
    <dbReference type="NCBI Taxonomy" id="1254432"/>
    <lineage>
        <taxon>Bacteria</taxon>
        <taxon>Pseudomonadati</taxon>
        <taxon>Myxococcota</taxon>
        <taxon>Polyangia</taxon>
        <taxon>Polyangiales</taxon>
        <taxon>Polyangiaceae</taxon>
        <taxon>Sorangium</taxon>
    </lineage>
</organism>
<feature type="region of interest" description="Disordered" evidence="1">
    <location>
        <begin position="1"/>
        <end position="40"/>
    </location>
</feature>
<name>S4YF01_SORCE</name>
<dbReference type="PATRIC" id="fig|1254432.3.peg.10713"/>
<gene>
    <name evidence="2" type="ORF">SCE1572_47395</name>
</gene>
<accession>S4YF01</accession>
<evidence type="ECO:0000313" key="3">
    <source>
        <dbReference type="Proteomes" id="UP000014803"/>
    </source>
</evidence>
<evidence type="ECO:0000313" key="2">
    <source>
        <dbReference type="EMBL" id="AGP41453.1"/>
    </source>
</evidence>